<evidence type="ECO:0000313" key="4">
    <source>
        <dbReference type="Proteomes" id="UP001595690"/>
    </source>
</evidence>
<dbReference type="Proteomes" id="UP001595690">
    <property type="component" value="Unassembled WGS sequence"/>
</dbReference>
<dbReference type="EMBL" id="JBHRZI010000057">
    <property type="protein sequence ID" value="MFC3899084.1"/>
    <property type="molecule type" value="Genomic_DNA"/>
</dbReference>
<proteinExistence type="predicted"/>
<protein>
    <recommendedName>
        <fullName evidence="2">HIT domain-containing protein</fullName>
    </recommendedName>
</protein>
<keyword evidence="4" id="KW-1185">Reference proteome</keyword>
<sequence length="220" mass="24976">MINMPQCDGADFCEEIAGATDTSFSRFYEGNPPHRRARSTANFEVLADMSPLVTGHLLLLPRKHYLSFAQVLGHHPGETEELLDDIAAIYRETFGEPLILEHGSGIDEESHACITHAHLHLLPADADAVDDLLVQDGLSYVDLESITELREAPWPESAYFLRHHRGRSRVYVPNGNQKRQYLRSIVATTLDIPDPEWDYAVIVRKDCLRRTMKLVESWSR</sequence>
<evidence type="ECO:0000313" key="3">
    <source>
        <dbReference type="EMBL" id="MFC3899084.1"/>
    </source>
</evidence>
<reference evidence="4" key="1">
    <citation type="journal article" date="2019" name="Int. J. Syst. Evol. Microbiol.">
        <title>The Global Catalogue of Microorganisms (GCM) 10K type strain sequencing project: providing services to taxonomists for standard genome sequencing and annotation.</title>
        <authorList>
            <consortium name="The Broad Institute Genomics Platform"/>
            <consortium name="The Broad Institute Genome Sequencing Center for Infectious Disease"/>
            <person name="Wu L."/>
            <person name="Ma J."/>
        </authorList>
    </citation>
    <scope>NUCLEOTIDE SEQUENCE [LARGE SCALE GENOMIC DNA]</scope>
    <source>
        <strain evidence="4">CGMCC 4.7405</strain>
    </source>
</reference>
<name>A0ABV8CB35_9PSEU</name>
<dbReference type="SUPFAM" id="SSF54197">
    <property type="entry name" value="HIT-like"/>
    <property type="match status" value="1"/>
</dbReference>
<dbReference type="InterPro" id="IPR036265">
    <property type="entry name" value="HIT-like_sf"/>
</dbReference>
<accession>A0ABV8CB35</accession>
<feature type="short sequence motif" description="Histidine triad motif" evidence="1">
    <location>
        <begin position="116"/>
        <end position="120"/>
    </location>
</feature>
<dbReference type="RefSeq" id="WP_382381080.1">
    <property type="nucleotide sequence ID" value="NZ_JBHRZI010000057.1"/>
</dbReference>
<comment type="caution">
    <text evidence="3">The sequence shown here is derived from an EMBL/GenBank/DDBJ whole genome shotgun (WGS) entry which is preliminary data.</text>
</comment>
<evidence type="ECO:0000259" key="2">
    <source>
        <dbReference type="PROSITE" id="PS51084"/>
    </source>
</evidence>
<organism evidence="3 4">
    <name type="scientific">Lentzea rhizosphaerae</name>
    <dbReference type="NCBI Taxonomy" id="2041025"/>
    <lineage>
        <taxon>Bacteria</taxon>
        <taxon>Bacillati</taxon>
        <taxon>Actinomycetota</taxon>
        <taxon>Actinomycetes</taxon>
        <taxon>Pseudonocardiales</taxon>
        <taxon>Pseudonocardiaceae</taxon>
        <taxon>Lentzea</taxon>
    </lineage>
</organism>
<dbReference type="PROSITE" id="PS51084">
    <property type="entry name" value="HIT_2"/>
    <property type="match status" value="1"/>
</dbReference>
<feature type="domain" description="HIT" evidence="2">
    <location>
        <begin position="23"/>
        <end position="134"/>
    </location>
</feature>
<evidence type="ECO:0000256" key="1">
    <source>
        <dbReference type="PROSITE-ProRule" id="PRU00464"/>
    </source>
</evidence>
<dbReference type="Gene3D" id="3.30.428.10">
    <property type="entry name" value="HIT-like"/>
    <property type="match status" value="1"/>
</dbReference>
<dbReference type="InterPro" id="IPR011146">
    <property type="entry name" value="HIT-like"/>
</dbReference>
<gene>
    <name evidence="3" type="ORF">ACFOWZ_47115</name>
</gene>